<keyword evidence="5" id="KW-0804">Transcription</keyword>
<dbReference type="InterPro" id="IPR002487">
    <property type="entry name" value="TF_Kbox"/>
</dbReference>
<dbReference type="InterPro" id="IPR002100">
    <property type="entry name" value="TF_MADSbox"/>
</dbReference>
<dbReference type="Pfam" id="PF01486">
    <property type="entry name" value="K-box"/>
    <property type="match status" value="2"/>
</dbReference>
<dbReference type="EMBL" id="CP039345">
    <property type="protein sequence ID" value="QCD76588.1"/>
    <property type="molecule type" value="Genomic_DNA"/>
</dbReference>
<feature type="domain" description="K-box" evidence="10">
    <location>
        <begin position="274"/>
        <end position="364"/>
    </location>
</feature>
<dbReference type="SMART" id="SM00432">
    <property type="entry name" value="MADS"/>
    <property type="match status" value="1"/>
</dbReference>
<dbReference type="Pfam" id="PF00319">
    <property type="entry name" value="SRF-TF"/>
    <property type="match status" value="1"/>
</dbReference>
<dbReference type="InterPro" id="IPR036879">
    <property type="entry name" value="TF_MADSbox_sf"/>
</dbReference>
<sequence>MARKKIPIKKIDNINARQVTFSKRRKGLFKKAQELSTLCDAQIALIVFSATSKLFEYATSSMQQILERRNRHSGVQGSDLSSTGQQQLGSESFDMLRKDIEDKTHELSQLNGQDLQGLTIQELQKLEELLQRRWTTISKIKEEKMTQEINSLKTKEAELTEENQKLKQKLVREQRQCYESITSRSSDFPADNGSSDTSLKLGSNRAQFSGVLDFDENGEKEDTDRENRGCNGEAGDILEEEEWASEEGTMQKITERYILCSELNLDKLDQSHPTEQIASNYTSLKKQVEDRSREMRQLNGEELQGLSLKQLQKLEERLGSSLDRVYKAKVQNFIAEISILTHKGNKLKEDNRLIKQRIKNVEDQSFDTSLTLGCRVFNGDTLLQFCQYLFSE</sequence>
<dbReference type="GO" id="GO:0005634">
    <property type="term" value="C:nucleus"/>
    <property type="evidence" value="ECO:0007669"/>
    <property type="project" value="UniProtKB-SubCell"/>
</dbReference>
<evidence type="ECO:0000256" key="2">
    <source>
        <dbReference type="ARBA" id="ARBA00022782"/>
    </source>
</evidence>
<dbReference type="PROSITE" id="PS50066">
    <property type="entry name" value="MADS_BOX_2"/>
    <property type="match status" value="1"/>
</dbReference>
<dbReference type="PANTHER" id="PTHR48019">
    <property type="entry name" value="SERUM RESPONSE FACTOR HOMOLOG"/>
    <property type="match status" value="1"/>
</dbReference>
<evidence type="ECO:0000256" key="3">
    <source>
        <dbReference type="ARBA" id="ARBA00023015"/>
    </source>
</evidence>
<dbReference type="InterPro" id="IPR033896">
    <property type="entry name" value="MEF2-like_N"/>
</dbReference>
<evidence type="ECO:0000313" key="12">
    <source>
        <dbReference type="Proteomes" id="UP000501690"/>
    </source>
</evidence>
<dbReference type="GO" id="GO:0046983">
    <property type="term" value="F:protein dimerization activity"/>
    <property type="evidence" value="ECO:0007669"/>
    <property type="project" value="InterPro"/>
</dbReference>
<comment type="subcellular location">
    <subcellularLocation>
        <location evidence="1">Nucleus</location>
    </subcellularLocation>
</comment>
<feature type="region of interest" description="Disordered" evidence="8">
    <location>
        <begin position="182"/>
        <end position="202"/>
    </location>
</feature>
<keyword evidence="12" id="KW-1185">Reference proteome</keyword>
<evidence type="ECO:0000256" key="7">
    <source>
        <dbReference type="SAM" id="Coils"/>
    </source>
</evidence>
<dbReference type="GO" id="GO:0045944">
    <property type="term" value="P:positive regulation of transcription by RNA polymerase II"/>
    <property type="evidence" value="ECO:0007669"/>
    <property type="project" value="InterPro"/>
</dbReference>
<evidence type="ECO:0000256" key="8">
    <source>
        <dbReference type="SAM" id="MobiDB-lite"/>
    </source>
</evidence>
<dbReference type="PRINTS" id="PR00404">
    <property type="entry name" value="MADSDOMAIN"/>
</dbReference>
<evidence type="ECO:0000256" key="1">
    <source>
        <dbReference type="ARBA" id="ARBA00004123"/>
    </source>
</evidence>
<dbReference type="Proteomes" id="UP000501690">
    <property type="component" value="Linkage Group LG1"/>
</dbReference>
<evidence type="ECO:0000313" key="11">
    <source>
        <dbReference type="EMBL" id="QCD76588.1"/>
    </source>
</evidence>
<dbReference type="AlphaFoldDB" id="A0A4D6KH09"/>
<proteinExistence type="predicted"/>
<dbReference type="PROSITE" id="PS51297">
    <property type="entry name" value="K_BOX"/>
    <property type="match status" value="2"/>
</dbReference>
<accession>A0A4D6KH09</accession>
<evidence type="ECO:0000256" key="5">
    <source>
        <dbReference type="ARBA" id="ARBA00023163"/>
    </source>
</evidence>
<organism evidence="11 12">
    <name type="scientific">Vigna unguiculata</name>
    <name type="common">Cowpea</name>
    <dbReference type="NCBI Taxonomy" id="3917"/>
    <lineage>
        <taxon>Eukaryota</taxon>
        <taxon>Viridiplantae</taxon>
        <taxon>Streptophyta</taxon>
        <taxon>Embryophyta</taxon>
        <taxon>Tracheophyta</taxon>
        <taxon>Spermatophyta</taxon>
        <taxon>Magnoliopsida</taxon>
        <taxon>eudicotyledons</taxon>
        <taxon>Gunneridae</taxon>
        <taxon>Pentapetalae</taxon>
        <taxon>rosids</taxon>
        <taxon>fabids</taxon>
        <taxon>Fabales</taxon>
        <taxon>Fabaceae</taxon>
        <taxon>Papilionoideae</taxon>
        <taxon>50 kb inversion clade</taxon>
        <taxon>NPAAA clade</taxon>
        <taxon>indigoferoid/millettioid clade</taxon>
        <taxon>Phaseoleae</taxon>
        <taxon>Vigna</taxon>
    </lineage>
</organism>
<dbReference type="GO" id="GO:0003700">
    <property type="term" value="F:DNA-binding transcription factor activity"/>
    <property type="evidence" value="ECO:0007669"/>
    <property type="project" value="InterPro"/>
</dbReference>
<keyword evidence="3" id="KW-0805">Transcription regulation</keyword>
<evidence type="ECO:0000256" key="4">
    <source>
        <dbReference type="ARBA" id="ARBA00023125"/>
    </source>
</evidence>
<dbReference type="GO" id="GO:0030154">
    <property type="term" value="P:cell differentiation"/>
    <property type="evidence" value="ECO:0007669"/>
    <property type="project" value="UniProtKB-KW"/>
</dbReference>
<dbReference type="FunFam" id="3.40.1810.10:FF:000007">
    <property type="entry name" value="Transcription factor, MADS-box"/>
    <property type="match status" value="1"/>
</dbReference>
<feature type="domain" description="MADS-box" evidence="9">
    <location>
        <begin position="1"/>
        <end position="61"/>
    </location>
</feature>
<dbReference type="CDD" id="cd00265">
    <property type="entry name" value="MADS_MEF2_like"/>
    <property type="match status" value="1"/>
</dbReference>
<dbReference type="InterPro" id="IPR050142">
    <property type="entry name" value="MADS-box/MEF2_TF"/>
</dbReference>
<keyword evidence="2" id="KW-0221">Differentiation</keyword>
<dbReference type="PROSITE" id="PS00350">
    <property type="entry name" value="MADS_BOX_1"/>
    <property type="match status" value="1"/>
</dbReference>
<feature type="domain" description="K-box" evidence="10">
    <location>
        <begin position="86"/>
        <end position="176"/>
    </location>
</feature>
<dbReference type="GO" id="GO:0000977">
    <property type="term" value="F:RNA polymerase II transcription regulatory region sequence-specific DNA binding"/>
    <property type="evidence" value="ECO:0007669"/>
    <property type="project" value="InterPro"/>
</dbReference>
<evidence type="ECO:0000256" key="6">
    <source>
        <dbReference type="ARBA" id="ARBA00023242"/>
    </source>
</evidence>
<keyword evidence="6" id="KW-0539">Nucleus</keyword>
<gene>
    <name evidence="11" type="ORF">DEO72_LG1g209</name>
</gene>
<name>A0A4D6KH09_VIGUN</name>
<dbReference type="Gene3D" id="3.40.1810.10">
    <property type="entry name" value="Transcription factor, MADS-box"/>
    <property type="match status" value="1"/>
</dbReference>
<feature type="region of interest" description="Disordered" evidence="8">
    <location>
        <begin position="69"/>
        <end position="88"/>
    </location>
</feature>
<feature type="coiled-coil region" evidence="7">
    <location>
        <begin position="142"/>
        <end position="176"/>
    </location>
</feature>
<evidence type="ECO:0000259" key="10">
    <source>
        <dbReference type="PROSITE" id="PS51297"/>
    </source>
</evidence>
<evidence type="ECO:0000259" key="9">
    <source>
        <dbReference type="PROSITE" id="PS50066"/>
    </source>
</evidence>
<dbReference type="SUPFAM" id="SSF55455">
    <property type="entry name" value="SRF-like"/>
    <property type="match status" value="1"/>
</dbReference>
<feature type="compositionally biased region" description="Polar residues" evidence="8">
    <location>
        <begin position="73"/>
        <end position="88"/>
    </location>
</feature>
<protein>
    <submittedName>
        <fullName evidence="11">MADS-box transcription factor</fullName>
    </submittedName>
</protein>
<reference evidence="11 12" key="1">
    <citation type="submission" date="2019-04" db="EMBL/GenBank/DDBJ databases">
        <title>An improved genome assembly and genetic linkage map for asparagus bean, Vigna unguiculata ssp. sesquipedialis.</title>
        <authorList>
            <person name="Xia Q."/>
            <person name="Zhang R."/>
            <person name="Dong Y."/>
        </authorList>
    </citation>
    <scope>NUCLEOTIDE SEQUENCE [LARGE SCALE GENOMIC DNA]</scope>
    <source>
        <tissue evidence="11">Leaf</tissue>
    </source>
</reference>
<keyword evidence="7" id="KW-0175">Coiled coil</keyword>
<keyword evidence="4" id="KW-0238">DNA-binding</keyword>